<dbReference type="PANTHER" id="PTHR48475">
    <property type="entry name" value="RIBONUCLEASE H"/>
    <property type="match status" value="1"/>
</dbReference>
<proteinExistence type="predicted"/>
<dbReference type="OrthoDB" id="1740909at2759"/>
<evidence type="ECO:0000259" key="1">
    <source>
        <dbReference type="PROSITE" id="PS50879"/>
    </source>
</evidence>
<dbReference type="PROSITE" id="PS50879">
    <property type="entry name" value="RNASE_H_1"/>
    <property type="match status" value="1"/>
</dbReference>
<dbReference type="Pfam" id="PF13456">
    <property type="entry name" value="RVT_3"/>
    <property type="match status" value="1"/>
</dbReference>
<dbReference type="PANTHER" id="PTHR48475:SF2">
    <property type="entry name" value="RIBONUCLEASE H"/>
    <property type="match status" value="1"/>
</dbReference>
<comment type="caution">
    <text evidence="2">The sequence shown here is derived from an EMBL/GenBank/DDBJ whole genome shotgun (WGS) entry which is preliminary data.</text>
</comment>
<dbReference type="AlphaFoldDB" id="A0A9Q0K5T1"/>
<accession>A0A9Q0K5T1</accession>
<organism evidence="2 3">
    <name type="scientific">Protea cynaroides</name>
    <dbReference type="NCBI Taxonomy" id="273540"/>
    <lineage>
        <taxon>Eukaryota</taxon>
        <taxon>Viridiplantae</taxon>
        <taxon>Streptophyta</taxon>
        <taxon>Embryophyta</taxon>
        <taxon>Tracheophyta</taxon>
        <taxon>Spermatophyta</taxon>
        <taxon>Magnoliopsida</taxon>
        <taxon>Proteales</taxon>
        <taxon>Proteaceae</taxon>
        <taxon>Protea</taxon>
    </lineage>
</organism>
<name>A0A9Q0K5T1_9MAGN</name>
<sequence>MDGRAGAGVILTSPKGFKIRSAVRFGFWATNNKAEYEALLAGLRLAKSLAVRRLIVQGDSQLVIRQVQGDYKARQPEMLKCLNEVKSAIKAFRSVELQYVCWDENTKADELSRLSLEDISRMDSAVYVELLEHASSSAKEEVAPVETISSLYDDIYRYLRTGALPDDRKDARRIQARSRQYTIHNNVLYRRSYTLPLLQCLRLDEAEQVMLEVYEGICD</sequence>
<dbReference type="GO" id="GO:0003676">
    <property type="term" value="F:nucleic acid binding"/>
    <property type="evidence" value="ECO:0007669"/>
    <property type="project" value="InterPro"/>
</dbReference>
<dbReference type="GO" id="GO:0004523">
    <property type="term" value="F:RNA-DNA hybrid ribonuclease activity"/>
    <property type="evidence" value="ECO:0007669"/>
    <property type="project" value="InterPro"/>
</dbReference>
<dbReference type="InterPro" id="IPR036397">
    <property type="entry name" value="RNaseH_sf"/>
</dbReference>
<keyword evidence="3" id="KW-1185">Reference proteome</keyword>
<reference evidence="2" key="1">
    <citation type="journal article" date="2023" name="Plant J.">
        <title>The genome of the king protea, Protea cynaroides.</title>
        <authorList>
            <person name="Chang J."/>
            <person name="Duong T.A."/>
            <person name="Schoeman C."/>
            <person name="Ma X."/>
            <person name="Roodt D."/>
            <person name="Barker N."/>
            <person name="Li Z."/>
            <person name="Van de Peer Y."/>
            <person name="Mizrachi E."/>
        </authorList>
    </citation>
    <scope>NUCLEOTIDE SEQUENCE</scope>
    <source>
        <tissue evidence="2">Young leaves</tissue>
    </source>
</reference>
<dbReference type="InterPro" id="IPR002156">
    <property type="entry name" value="RNaseH_domain"/>
</dbReference>
<protein>
    <recommendedName>
        <fullName evidence="1">RNase H type-1 domain-containing protein</fullName>
    </recommendedName>
</protein>
<evidence type="ECO:0000313" key="2">
    <source>
        <dbReference type="EMBL" id="KAJ4963917.1"/>
    </source>
</evidence>
<dbReference type="Proteomes" id="UP001141806">
    <property type="component" value="Unassembled WGS sequence"/>
</dbReference>
<gene>
    <name evidence="2" type="ORF">NE237_023856</name>
</gene>
<dbReference type="SUPFAM" id="SSF53098">
    <property type="entry name" value="Ribonuclease H-like"/>
    <property type="match status" value="1"/>
</dbReference>
<feature type="domain" description="RNase H type-1" evidence="1">
    <location>
        <begin position="1"/>
        <end position="117"/>
    </location>
</feature>
<dbReference type="Gene3D" id="3.30.420.10">
    <property type="entry name" value="Ribonuclease H-like superfamily/Ribonuclease H"/>
    <property type="match status" value="1"/>
</dbReference>
<dbReference type="CDD" id="cd09279">
    <property type="entry name" value="RNase_HI_like"/>
    <property type="match status" value="1"/>
</dbReference>
<evidence type="ECO:0000313" key="3">
    <source>
        <dbReference type="Proteomes" id="UP001141806"/>
    </source>
</evidence>
<dbReference type="EMBL" id="JAMYWD010000008">
    <property type="protein sequence ID" value="KAJ4963917.1"/>
    <property type="molecule type" value="Genomic_DNA"/>
</dbReference>
<dbReference type="InterPro" id="IPR012337">
    <property type="entry name" value="RNaseH-like_sf"/>
</dbReference>